<dbReference type="InterPro" id="IPR050535">
    <property type="entry name" value="DNA_Repair-Maintenance_Comp"/>
</dbReference>
<dbReference type="Gene3D" id="3.60.21.10">
    <property type="match status" value="1"/>
</dbReference>
<gene>
    <name evidence="3" type="ORF">C2L71_11025</name>
</gene>
<dbReference type="CDD" id="cd00840">
    <property type="entry name" value="MPP_Mre11_N"/>
    <property type="match status" value="1"/>
</dbReference>
<evidence type="ECO:0000313" key="3">
    <source>
        <dbReference type="EMBL" id="PNV66850.1"/>
    </source>
</evidence>
<dbReference type="Proteomes" id="UP000236197">
    <property type="component" value="Unassembled WGS sequence"/>
</dbReference>
<dbReference type="PANTHER" id="PTHR30337:SF7">
    <property type="entry name" value="PHOSPHOESTERASE"/>
    <property type="match status" value="1"/>
</dbReference>
<dbReference type="InterPro" id="IPR041796">
    <property type="entry name" value="Mre11_N"/>
</dbReference>
<evidence type="ECO:0000256" key="1">
    <source>
        <dbReference type="ARBA" id="ARBA00022801"/>
    </source>
</evidence>
<evidence type="ECO:0000259" key="2">
    <source>
        <dbReference type="Pfam" id="PF00149"/>
    </source>
</evidence>
<dbReference type="EMBL" id="PPEK01000019">
    <property type="protein sequence ID" value="PNV66850.1"/>
    <property type="molecule type" value="Genomic_DNA"/>
</dbReference>
<comment type="caution">
    <text evidence="3">The sequence shown here is derived from an EMBL/GenBank/DDBJ whole genome shotgun (WGS) entry which is preliminary data.</text>
</comment>
<dbReference type="GO" id="GO:0016787">
    <property type="term" value="F:hydrolase activity"/>
    <property type="evidence" value="ECO:0007669"/>
    <property type="project" value="UniProtKB-KW"/>
</dbReference>
<keyword evidence="4" id="KW-1185">Reference proteome</keyword>
<name>A0A2K2U9K4_9ACTN</name>
<feature type="domain" description="Calcineurin-like phosphoesterase" evidence="2">
    <location>
        <begin position="6"/>
        <end position="215"/>
    </location>
</feature>
<dbReference type="RefSeq" id="WP_103265807.1">
    <property type="nucleotide sequence ID" value="NZ_CABMLE010000019.1"/>
</dbReference>
<protein>
    <submittedName>
        <fullName evidence="3">Metallophosphoesterase</fullName>
    </submittedName>
</protein>
<accession>A0A2K2U9K4</accession>
<dbReference type="Pfam" id="PF00149">
    <property type="entry name" value="Metallophos"/>
    <property type="match status" value="1"/>
</dbReference>
<evidence type="ECO:0000313" key="4">
    <source>
        <dbReference type="Proteomes" id="UP000236197"/>
    </source>
</evidence>
<dbReference type="OrthoDB" id="9773856at2"/>
<dbReference type="SUPFAM" id="SSF56300">
    <property type="entry name" value="Metallo-dependent phosphatases"/>
    <property type="match status" value="1"/>
</dbReference>
<proteinExistence type="predicted"/>
<dbReference type="InterPro" id="IPR029052">
    <property type="entry name" value="Metallo-depent_PP-like"/>
</dbReference>
<dbReference type="InterPro" id="IPR004843">
    <property type="entry name" value="Calcineurin-like_PHP"/>
</dbReference>
<dbReference type="AlphaFoldDB" id="A0A2K2U9K4"/>
<keyword evidence="1" id="KW-0378">Hydrolase</keyword>
<organism evidence="3 4">
    <name type="scientific">Enteroscipio rubneri</name>
    <dbReference type="NCBI Taxonomy" id="2070686"/>
    <lineage>
        <taxon>Bacteria</taxon>
        <taxon>Bacillati</taxon>
        <taxon>Actinomycetota</taxon>
        <taxon>Coriobacteriia</taxon>
        <taxon>Eggerthellales</taxon>
        <taxon>Eggerthellaceae</taxon>
        <taxon>Enteroscipio</taxon>
    </lineage>
</organism>
<reference evidence="4" key="1">
    <citation type="submission" date="2018-01" db="EMBL/GenBank/DDBJ databases">
        <title>Rubneribacter badeniensis gen. nov., sp. nov., and Colonibacter rubneri, gen. nov., sp. nov., WGS of new members of the Eggerthellaceae.</title>
        <authorList>
            <person name="Danylec N."/>
            <person name="Stoll D.A."/>
            <person name="Doetsch A."/>
            <person name="Kulling S.E."/>
            <person name="Huch M."/>
        </authorList>
    </citation>
    <scope>NUCLEOTIDE SEQUENCE [LARGE SCALE GENOMIC DNA]</scope>
    <source>
        <strain evidence="4">ResAG-96</strain>
    </source>
</reference>
<sequence length="428" mass="47542">MPKQLTFIHAADLHLGASFRGLRALSDVWANRLFSAIVEAYDRVIDAALDRQVDFVVIAGDIFDSARASYGDYLHFFEGLKRLDKAGIPSYLVSGNHDPYTSWTRDFFAFPPSTRMLPADRPGFELFVREGEPLCIIGGRGYYNQTWPIDECIAEGVTRAAAEQALAELHPRAGEAPFAVGVLHTGLDVDPVKAPVEPRVLMRAGMDYWALGHIHLKLAYPSFDDPRLVFSGCIQGRDVKETGERGVYQVTLTEGARNRVEFIPTASVVWQRMAVDVSDCDSLAGIADKIMRELFRENGKAHCEQMVARITLEGATSLHPLLERPGVLDDLRKHVNDSYSEFFCDTLLDATVQPRDKEALRSEGLFPSVFLQVAEAQRGNAEGEVAYVQDEFLKKNVPLPGSCIRAVQELAEDAENLVLDLLSQGDER</sequence>
<dbReference type="PANTHER" id="PTHR30337">
    <property type="entry name" value="COMPONENT OF ATP-DEPENDENT DSDNA EXONUCLEASE"/>
    <property type="match status" value="1"/>
</dbReference>